<keyword evidence="2" id="KW-1185">Reference proteome</keyword>
<proteinExistence type="predicted"/>
<name>A0A0S3R6B5_PHAAN</name>
<gene>
    <name evidence="1" type="primary">Vigan.01G411600</name>
    <name evidence="1" type="ORF">VIGAN_01411600</name>
</gene>
<dbReference type="AlphaFoldDB" id="A0A0S3R6B5"/>
<protein>
    <submittedName>
        <fullName evidence="1">Uncharacterized protein</fullName>
    </submittedName>
</protein>
<reference evidence="1 2" key="1">
    <citation type="journal article" date="2015" name="Sci. Rep.">
        <title>The power of single molecule real-time sequencing technology in the de novo assembly of a eukaryotic genome.</title>
        <authorList>
            <person name="Sakai H."/>
            <person name="Naito K."/>
            <person name="Ogiso-Tanaka E."/>
            <person name="Takahashi Y."/>
            <person name="Iseki K."/>
            <person name="Muto C."/>
            <person name="Satou K."/>
            <person name="Teruya K."/>
            <person name="Shiroma A."/>
            <person name="Shimoji M."/>
            <person name="Hirano T."/>
            <person name="Itoh T."/>
            <person name="Kaga A."/>
            <person name="Tomooka N."/>
        </authorList>
    </citation>
    <scope>NUCLEOTIDE SEQUENCE [LARGE SCALE GENOMIC DNA]</scope>
    <source>
        <strain evidence="2">cv. Shumari</strain>
    </source>
</reference>
<organism evidence="1 2">
    <name type="scientific">Vigna angularis var. angularis</name>
    <dbReference type="NCBI Taxonomy" id="157739"/>
    <lineage>
        <taxon>Eukaryota</taxon>
        <taxon>Viridiplantae</taxon>
        <taxon>Streptophyta</taxon>
        <taxon>Embryophyta</taxon>
        <taxon>Tracheophyta</taxon>
        <taxon>Spermatophyta</taxon>
        <taxon>Magnoliopsida</taxon>
        <taxon>eudicotyledons</taxon>
        <taxon>Gunneridae</taxon>
        <taxon>Pentapetalae</taxon>
        <taxon>rosids</taxon>
        <taxon>fabids</taxon>
        <taxon>Fabales</taxon>
        <taxon>Fabaceae</taxon>
        <taxon>Papilionoideae</taxon>
        <taxon>50 kb inversion clade</taxon>
        <taxon>NPAAA clade</taxon>
        <taxon>indigoferoid/millettioid clade</taxon>
        <taxon>Phaseoleae</taxon>
        <taxon>Vigna</taxon>
    </lineage>
</organism>
<dbReference type="Proteomes" id="UP000291084">
    <property type="component" value="Chromosome 1"/>
</dbReference>
<evidence type="ECO:0000313" key="1">
    <source>
        <dbReference type="EMBL" id="BAT76153.1"/>
    </source>
</evidence>
<sequence length="81" mass="8796">PNRPEPIKLVAPKPPVASLSCSYVILGYLTSFAPSSTSSKSPLLTVANRFFTLDFITVGYLKSMHRRGVPNSDTGINKNTK</sequence>
<feature type="non-terminal residue" evidence="1">
    <location>
        <position position="1"/>
    </location>
</feature>
<evidence type="ECO:0000313" key="2">
    <source>
        <dbReference type="Proteomes" id="UP000291084"/>
    </source>
</evidence>
<accession>A0A0S3R6B5</accession>
<dbReference type="EMBL" id="AP015034">
    <property type="protein sequence ID" value="BAT76153.1"/>
    <property type="molecule type" value="Genomic_DNA"/>
</dbReference>